<dbReference type="eggNOG" id="ENOG502ZIJ1">
    <property type="taxonomic scope" value="Bacteria"/>
</dbReference>
<dbReference type="PROSITE" id="PS51257">
    <property type="entry name" value="PROKAR_LIPOPROTEIN"/>
    <property type="match status" value="1"/>
</dbReference>
<dbReference type="AlphaFoldDB" id="E8R3N3"/>
<feature type="signal peptide" evidence="1">
    <location>
        <begin position="1"/>
        <end position="20"/>
    </location>
</feature>
<accession>E8R3N3</accession>
<reference evidence="2 3" key="2">
    <citation type="journal article" date="2011" name="Stand. Genomic Sci.">
        <title>Complete genome sequence of Isosphaera pallida type strain (IS1B).</title>
        <authorList>
            <consortium name="US DOE Joint Genome Institute (JGI-PGF)"/>
            <person name="Goker M."/>
            <person name="Cleland D."/>
            <person name="Saunders E."/>
            <person name="Lapidus A."/>
            <person name="Nolan M."/>
            <person name="Lucas S."/>
            <person name="Hammon N."/>
            <person name="Deshpande S."/>
            <person name="Cheng J.F."/>
            <person name="Tapia R."/>
            <person name="Han C."/>
            <person name="Goodwin L."/>
            <person name="Pitluck S."/>
            <person name="Liolios K."/>
            <person name="Pagani I."/>
            <person name="Ivanova N."/>
            <person name="Mavromatis K."/>
            <person name="Pati A."/>
            <person name="Chen A."/>
            <person name="Palaniappan K."/>
            <person name="Land M."/>
            <person name="Hauser L."/>
            <person name="Chang Y.J."/>
            <person name="Jeffries C.D."/>
            <person name="Detter J.C."/>
            <person name="Beck B."/>
            <person name="Woyke T."/>
            <person name="Bristow J."/>
            <person name="Eisen J.A."/>
            <person name="Markowitz V."/>
            <person name="Hugenholtz P."/>
            <person name="Kyrpides N.C."/>
            <person name="Klenk H.P."/>
        </authorList>
    </citation>
    <scope>NUCLEOTIDE SEQUENCE [LARGE SCALE GENOMIC DNA]</scope>
    <source>
        <strain evidence="3">ATCC 43644 / DSM 9630 / IS1B</strain>
    </source>
</reference>
<keyword evidence="3" id="KW-1185">Reference proteome</keyword>
<sequence length="142" mass="15250">MTKRPLSARAVMAFPAALFAMVLVVTAGCGGVGSAPPVSSSNQEVQITGRVFINGKPAKRGEVVFDPANYMRNVPARTATIDDQGRYQITTLTGQNIIQVNSPDFKPNRDQDGMNITVDITPELGELDLQWPPPDIPNRGDG</sequence>
<organism evidence="2 3">
    <name type="scientific">Isosphaera pallida (strain ATCC 43644 / DSM 9630 / IS1B)</name>
    <dbReference type="NCBI Taxonomy" id="575540"/>
    <lineage>
        <taxon>Bacteria</taxon>
        <taxon>Pseudomonadati</taxon>
        <taxon>Planctomycetota</taxon>
        <taxon>Planctomycetia</taxon>
        <taxon>Isosphaerales</taxon>
        <taxon>Isosphaeraceae</taxon>
        <taxon>Isosphaera</taxon>
    </lineage>
</organism>
<dbReference type="InParanoid" id="E8R3N3"/>
<name>E8R3N3_ISOPI</name>
<evidence type="ECO:0008006" key="4">
    <source>
        <dbReference type="Google" id="ProtNLM"/>
    </source>
</evidence>
<evidence type="ECO:0000313" key="3">
    <source>
        <dbReference type="Proteomes" id="UP000008631"/>
    </source>
</evidence>
<gene>
    <name evidence="2" type="ordered locus">Isop_2038</name>
</gene>
<protein>
    <recommendedName>
        <fullName evidence="4">Carboxypeptidase regulatory-like domain-containing protein</fullName>
    </recommendedName>
</protein>
<reference key="1">
    <citation type="submission" date="2010-11" db="EMBL/GenBank/DDBJ databases">
        <title>The complete sequence of chromosome of Isophaera pallida ATCC 43644.</title>
        <authorList>
            <consortium name="US DOE Joint Genome Institute (JGI-PGF)"/>
            <person name="Lucas S."/>
            <person name="Copeland A."/>
            <person name="Lapidus A."/>
            <person name="Bruce D."/>
            <person name="Goodwin L."/>
            <person name="Pitluck S."/>
            <person name="Kyrpides N."/>
            <person name="Mavromatis K."/>
            <person name="Pagani I."/>
            <person name="Ivanova N."/>
            <person name="Saunders E."/>
            <person name="Brettin T."/>
            <person name="Detter J.C."/>
            <person name="Han C."/>
            <person name="Tapia R."/>
            <person name="Land M."/>
            <person name="Hauser L."/>
            <person name="Markowitz V."/>
            <person name="Cheng J.-F."/>
            <person name="Hugenholtz P."/>
            <person name="Woyke T."/>
            <person name="Wu D."/>
            <person name="Eisen J.A."/>
        </authorList>
    </citation>
    <scope>NUCLEOTIDE SEQUENCE</scope>
    <source>
        <strain>ATCC 43644</strain>
    </source>
</reference>
<dbReference type="KEGG" id="ipa:Isop_2038"/>
<proteinExistence type="predicted"/>
<dbReference type="RefSeq" id="WP_013564906.1">
    <property type="nucleotide sequence ID" value="NC_014962.1"/>
</dbReference>
<dbReference type="HOGENOM" id="CLU_155921_0_0_0"/>
<keyword evidence="1" id="KW-0732">Signal</keyword>
<evidence type="ECO:0000313" key="2">
    <source>
        <dbReference type="EMBL" id="ADV62618.1"/>
    </source>
</evidence>
<evidence type="ECO:0000256" key="1">
    <source>
        <dbReference type="SAM" id="SignalP"/>
    </source>
</evidence>
<feature type="chain" id="PRO_5003230027" description="Carboxypeptidase regulatory-like domain-containing protein" evidence="1">
    <location>
        <begin position="21"/>
        <end position="142"/>
    </location>
</feature>
<dbReference type="EMBL" id="CP002353">
    <property type="protein sequence ID" value="ADV62618.1"/>
    <property type="molecule type" value="Genomic_DNA"/>
</dbReference>
<dbReference type="Proteomes" id="UP000008631">
    <property type="component" value="Chromosome"/>
</dbReference>